<dbReference type="InterPro" id="IPR006084">
    <property type="entry name" value="XPG/Rad2"/>
</dbReference>
<evidence type="ECO:0008006" key="20">
    <source>
        <dbReference type="Google" id="ProtNLM"/>
    </source>
</evidence>
<feature type="region of interest" description="Disordered" evidence="15">
    <location>
        <begin position="918"/>
        <end position="937"/>
    </location>
</feature>
<feature type="compositionally biased region" description="Polar residues" evidence="15">
    <location>
        <begin position="417"/>
        <end position="437"/>
    </location>
</feature>
<dbReference type="SMART" id="SM00485">
    <property type="entry name" value="XPGN"/>
    <property type="match status" value="1"/>
</dbReference>
<dbReference type="PROSITE" id="PS50005">
    <property type="entry name" value="TPR"/>
    <property type="match status" value="1"/>
</dbReference>
<feature type="compositionally biased region" description="Low complexity" evidence="15">
    <location>
        <begin position="588"/>
        <end position="598"/>
    </location>
</feature>
<dbReference type="PANTHER" id="PTHR11081:SF65">
    <property type="entry name" value="DNA DAMAGE-INDUCIBLE PROTEIN DIN7-RELATED"/>
    <property type="match status" value="1"/>
</dbReference>
<dbReference type="SUPFAM" id="SSF47807">
    <property type="entry name" value="5' to 3' exonuclease, C-terminal subdomain"/>
    <property type="match status" value="1"/>
</dbReference>
<evidence type="ECO:0000256" key="1">
    <source>
        <dbReference type="ARBA" id="ARBA00001946"/>
    </source>
</evidence>
<feature type="region of interest" description="Disordered" evidence="15">
    <location>
        <begin position="846"/>
        <end position="868"/>
    </location>
</feature>
<evidence type="ECO:0000256" key="4">
    <source>
        <dbReference type="ARBA" id="ARBA00022722"/>
    </source>
</evidence>
<dbReference type="PANTHER" id="PTHR11081">
    <property type="entry name" value="FLAP ENDONUCLEASE FAMILY MEMBER"/>
    <property type="match status" value="1"/>
</dbReference>
<dbReference type="SMART" id="SM00484">
    <property type="entry name" value="XPGI"/>
    <property type="match status" value="1"/>
</dbReference>
<keyword evidence="4" id="KW-0540">Nuclease</keyword>
<dbReference type="Pfam" id="PF00867">
    <property type="entry name" value="XPG_I"/>
    <property type="match status" value="1"/>
</dbReference>
<feature type="region of interest" description="Disordered" evidence="15">
    <location>
        <begin position="365"/>
        <end position="402"/>
    </location>
</feature>
<dbReference type="Gene3D" id="1.10.150.20">
    <property type="entry name" value="5' to 3' exonuclease, C-terminal subdomain"/>
    <property type="match status" value="1"/>
</dbReference>
<feature type="compositionally biased region" description="Low complexity" evidence="15">
    <location>
        <begin position="720"/>
        <end position="748"/>
    </location>
</feature>
<comment type="subcellular location">
    <subcellularLocation>
        <location evidence="2">Nucleus</location>
    </subcellularLocation>
</comment>
<dbReference type="Pfam" id="PF00752">
    <property type="entry name" value="XPG_N"/>
    <property type="match status" value="1"/>
</dbReference>
<keyword evidence="12" id="KW-0234">DNA repair</keyword>
<feature type="compositionally biased region" description="Polar residues" evidence="15">
    <location>
        <begin position="507"/>
        <end position="522"/>
    </location>
</feature>
<dbReference type="GO" id="GO:0035312">
    <property type="term" value="F:5'-3' DNA exonuclease activity"/>
    <property type="evidence" value="ECO:0007669"/>
    <property type="project" value="InterPro"/>
</dbReference>
<dbReference type="InterPro" id="IPR037315">
    <property type="entry name" value="EXO1_H3TH"/>
</dbReference>
<evidence type="ECO:0000256" key="12">
    <source>
        <dbReference type="ARBA" id="ARBA00023204"/>
    </source>
</evidence>
<evidence type="ECO:0000256" key="13">
    <source>
        <dbReference type="ARBA" id="ARBA00023242"/>
    </source>
</evidence>
<comment type="caution">
    <text evidence="18">The sequence shown here is derived from an EMBL/GenBank/DDBJ whole genome shotgun (WGS) entry which is preliminary data.</text>
</comment>
<feature type="compositionally biased region" description="Polar residues" evidence="15">
    <location>
        <begin position="900"/>
        <end position="912"/>
    </location>
</feature>
<keyword evidence="7" id="KW-0378">Hydrolase</keyword>
<dbReference type="PRINTS" id="PR00853">
    <property type="entry name" value="XPGRADSUPER"/>
</dbReference>
<feature type="compositionally biased region" description="Polar residues" evidence="15">
    <location>
        <begin position="857"/>
        <end position="868"/>
    </location>
</feature>
<dbReference type="Proteomes" id="UP000695562">
    <property type="component" value="Unassembled WGS sequence"/>
</dbReference>
<dbReference type="InterPro" id="IPR006085">
    <property type="entry name" value="XPG_DNA_repair_N"/>
</dbReference>
<dbReference type="EMBL" id="AJWJ01000012">
    <property type="protein sequence ID" value="KAF2078068.1"/>
    <property type="molecule type" value="Genomic_DNA"/>
</dbReference>
<keyword evidence="8" id="KW-0269">Exonuclease</keyword>
<dbReference type="FunFam" id="1.10.150.20:FF:000011">
    <property type="entry name" value="exonuclease 1"/>
    <property type="match status" value="1"/>
</dbReference>
<evidence type="ECO:0000313" key="18">
    <source>
        <dbReference type="EMBL" id="KAF2078068.1"/>
    </source>
</evidence>
<dbReference type="GO" id="GO:0046872">
    <property type="term" value="F:metal ion binding"/>
    <property type="evidence" value="ECO:0007669"/>
    <property type="project" value="UniProtKB-KW"/>
</dbReference>
<dbReference type="GO" id="GO:0005634">
    <property type="term" value="C:nucleus"/>
    <property type="evidence" value="ECO:0007669"/>
    <property type="project" value="UniProtKB-SubCell"/>
</dbReference>
<sequence>MGIQGLLPALQPITKDIHIRSYANQRVAIDGYAWLHRGAYSCSQELCLGIPTTKYITFFMSLIEMLRSNKVTPVVVFDGGPLPNKKGKEDERLHSREEHLKKAKAYLLQGNTSQANSCYQKAVDITPRMAFNLIKELRKRKIEYIVAPYEADAQLAYLSITGQVDAIITEDSDLVAYGAPCMIFKMSKDGYGKEVRIENISSINKGGWDFMDFNLTMVRQMCILSGCDYLPSLPGMGLKTSYKLIKEHRDIQRVLRYLRREKGIARDDYEKKFNNADFTFLHQRVWDPVSKTVTTVLPFDREYEEDEISFIGPLIDNDIAEQIAMGVIDPETREVFDSSIPIPTFTFNPQPKKLLYSIRFSKSGSNGNGSNSLNTSSNSISLNSSTSTTTTTTSTSTSTINNTPLSFTKISQYFEKTTTSPTNSQQFNPDKNNSNIYDSDDDEDNVYTTTTTNNDDFCLDSDFEDDGSDDDDDYYNLSPPTMGISHFSINSQQQQQQQQQKTPSPPTTASKSKFFTNYTPSKSVLDESDDSDYLMNNNNNNNNNSNGSKGKTSLVSSNERFSMNFFDKFQFTKKESYVFRSSRKSISESSLSLTASTEGYTTGGNGEFNTINETASLKSDYSSSYSSNSNSNSYSLSQPLTTSSSSIGNSNDKQQQEQQTDKRKISTDDYSSFILKKPKYNGNLNTSNNGDDGGLGRKSHSFSSFDYDNVFDDDDFIGKPTPTKNSINNNNNNNNNTNTNNSNSNIINSPIQTNISKIQSQNSLVFTPKSNNNNNNNNNFITPNNNNDNSFATPYTPNIKTSNNTTTPITPKTPNTPTTPITPVDNTNISPLSNLKLTSGLITITPNITPNMTPTTSPQNENTAPKSNSSLDILSKYFFTPQKDTNSSSNGTASNTGISILSTPNGFDSSNLSLKGRLLQRFKDSRDPNTTSTPTSN</sequence>
<dbReference type="CDD" id="cd09857">
    <property type="entry name" value="PIN_EXO1"/>
    <property type="match status" value="1"/>
</dbReference>
<dbReference type="AlphaFoldDB" id="A0A8J4Q163"/>
<feature type="compositionally biased region" description="Acidic residues" evidence="15">
    <location>
        <begin position="457"/>
        <end position="474"/>
    </location>
</feature>
<protein>
    <recommendedName>
        <fullName evidence="20">Exonuclease 1</fullName>
    </recommendedName>
</protein>
<feature type="compositionally biased region" description="Polar residues" evidence="15">
    <location>
        <begin position="928"/>
        <end position="937"/>
    </location>
</feature>
<dbReference type="GO" id="GO:0003677">
    <property type="term" value="F:DNA binding"/>
    <property type="evidence" value="ECO:0007669"/>
    <property type="project" value="UniProtKB-KW"/>
</dbReference>
<feature type="compositionally biased region" description="Low complexity" evidence="15">
    <location>
        <begin position="536"/>
        <end position="546"/>
    </location>
</feature>
<keyword evidence="6" id="KW-0227">DNA damage</keyword>
<feature type="region of interest" description="Disordered" evidence="15">
    <location>
        <begin position="716"/>
        <end position="748"/>
    </location>
</feature>
<feature type="region of interest" description="Disordered" evidence="15">
    <location>
        <begin position="588"/>
        <end position="669"/>
    </location>
</feature>
<proteinExistence type="inferred from homology"/>
<dbReference type="CDD" id="cd09908">
    <property type="entry name" value="H3TH_EXO1"/>
    <property type="match status" value="1"/>
</dbReference>
<dbReference type="GO" id="GO:0006281">
    <property type="term" value="P:DNA repair"/>
    <property type="evidence" value="ECO:0007669"/>
    <property type="project" value="UniProtKB-KW"/>
</dbReference>
<dbReference type="SUPFAM" id="SSF88723">
    <property type="entry name" value="PIN domain-like"/>
    <property type="match status" value="1"/>
</dbReference>
<evidence type="ECO:0000259" key="16">
    <source>
        <dbReference type="SMART" id="SM00484"/>
    </source>
</evidence>
<accession>A0A8J4Q163</accession>
<organism evidence="18 19">
    <name type="scientific">Polysphondylium violaceum</name>
    <dbReference type="NCBI Taxonomy" id="133409"/>
    <lineage>
        <taxon>Eukaryota</taxon>
        <taxon>Amoebozoa</taxon>
        <taxon>Evosea</taxon>
        <taxon>Eumycetozoa</taxon>
        <taxon>Dictyostelia</taxon>
        <taxon>Dictyosteliales</taxon>
        <taxon>Dictyosteliaceae</taxon>
        <taxon>Polysphondylium</taxon>
    </lineage>
</organism>
<feature type="compositionally biased region" description="Low complexity" evidence="15">
    <location>
        <begin position="846"/>
        <end position="856"/>
    </location>
</feature>
<feature type="repeat" description="TPR" evidence="14">
    <location>
        <begin position="96"/>
        <end position="129"/>
    </location>
</feature>
<keyword evidence="5" id="KW-0479">Metal-binding</keyword>
<feature type="domain" description="XPG-I" evidence="16">
    <location>
        <begin position="138"/>
        <end position="210"/>
    </location>
</feature>
<dbReference type="InterPro" id="IPR029060">
    <property type="entry name" value="PIN-like_dom_sf"/>
</dbReference>
<evidence type="ECO:0000256" key="6">
    <source>
        <dbReference type="ARBA" id="ARBA00022763"/>
    </source>
</evidence>
<reference evidence="18" key="1">
    <citation type="submission" date="2020-01" db="EMBL/GenBank/DDBJ databases">
        <title>Development of genomics and gene disruption for Polysphondylium violaceum indicates a role for the polyketide synthase stlB in stalk morphogenesis.</title>
        <authorList>
            <person name="Narita B."/>
            <person name="Kawabe Y."/>
            <person name="Kin K."/>
            <person name="Saito T."/>
            <person name="Gibbs R."/>
            <person name="Kuspa A."/>
            <person name="Muzny D."/>
            <person name="Queller D."/>
            <person name="Richards S."/>
            <person name="Strassman J."/>
            <person name="Sucgang R."/>
            <person name="Worley K."/>
            <person name="Schaap P."/>
        </authorList>
    </citation>
    <scope>NUCLEOTIDE SEQUENCE</scope>
    <source>
        <strain evidence="18">QSvi11</strain>
    </source>
</reference>
<dbReference type="Gene3D" id="3.40.50.1010">
    <property type="entry name" value="5'-nuclease"/>
    <property type="match status" value="1"/>
</dbReference>
<keyword evidence="10" id="KW-0267">Excision nuclease</keyword>
<name>A0A8J4Q163_9MYCE</name>
<keyword evidence="14" id="KW-0802">TPR repeat</keyword>
<keyword evidence="19" id="KW-1185">Reference proteome</keyword>
<evidence type="ECO:0000256" key="10">
    <source>
        <dbReference type="ARBA" id="ARBA00022881"/>
    </source>
</evidence>
<feature type="region of interest" description="Disordered" evidence="15">
    <location>
        <begin position="417"/>
        <end position="554"/>
    </location>
</feature>
<feature type="region of interest" description="Disordered" evidence="15">
    <location>
        <begin position="676"/>
        <end position="695"/>
    </location>
</feature>
<evidence type="ECO:0000313" key="19">
    <source>
        <dbReference type="Proteomes" id="UP000695562"/>
    </source>
</evidence>
<keyword evidence="13" id="KW-0539">Nucleus</keyword>
<evidence type="ECO:0000256" key="5">
    <source>
        <dbReference type="ARBA" id="ARBA00022723"/>
    </source>
</evidence>
<keyword evidence="11" id="KW-0238">DNA-binding</keyword>
<evidence type="ECO:0000256" key="8">
    <source>
        <dbReference type="ARBA" id="ARBA00022839"/>
    </source>
</evidence>
<feature type="domain" description="XPG N-terminal" evidence="17">
    <location>
        <begin position="1"/>
        <end position="99"/>
    </location>
</feature>
<evidence type="ECO:0000256" key="7">
    <source>
        <dbReference type="ARBA" id="ARBA00022801"/>
    </source>
</evidence>
<dbReference type="SMART" id="SM00279">
    <property type="entry name" value="HhH2"/>
    <property type="match status" value="1"/>
</dbReference>
<evidence type="ECO:0000256" key="3">
    <source>
        <dbReference type="ARBA" id="ARBA00010563"/>
    </source>
</evidence>
<dbReference type="InterPro" id="IPR044752">
    <property type="entry name" value="PIN-like_EXO1"/>
</dbReference>
<gene>
    <name evidence="18" type="ORF">CYY_000619</name>
</gene>
<dbReference type="FunFam" id="3.40.50.1010:FF:000002">
    <property type="entry name" value="Exonuclease 1, putative"/>
    <property type="match status" value="1"/>
</dbReference>
<feature type="region of interest" description="Disordered" evidence="15">
    <location>
        <begin position="882"/>
        <end position="912"/>
    </location>
</feature>
<feature type="compositionally biased region" description="Low complexity" evidence="15">
    <location>
        <begin position="885"/>
        <end position="899"/>
    </location>
</feature>
<feature type="compositionally biased region" description="Low complexity" evidence="15">
    <location>
        <begin position="446"/>
        <end position="456"/>
    </location>
</feature>
<evidence type="ECO:0000259" key="17">
    <source>
        <dbReference type="SMART" id="SM00485"/>
    </source>
</evidence>
<dbReference type="InterPro" id="IPR008918">
    <property type="entry name" value="HhH2"/>
</dbReference>
<dbReference type="OrthoDB" id="26491at2759"/>
<comment type="cofactor">
    <cofactor evidence="1">
        <name>Mg(2+)</name>
        <dbReference type="ChEBI" id="CHEBI:18420"/>
    </cofactor>
</comment>
<feature type="compositionally biased region" description="Low complexity" evidence="15">
    <location>
        <begin position="616"/>
        <end position="646"/>
    </location>
</feature>
<evidence type="ECO:0000256" key="11">
    <source>
        <dbReference type="ARBA" id="ARBA00023125"/>
    </source>
</evidence>
<dbReference type="InterPro" id="IPR006086">
    <property type="entry name" value="XPG-I_dom"/>
</dbReference>
<dbReference type="InterPro" id="IPR036279">
    <property type="entry name" value="5-3_exonuclease_C_sf"/>
</dbReference>
<keyword evidence="9" id="KW-0460">Magnesium</keyword>
<comment type="similarity">
    <text evidence="3">Belongs to the XPG/RAD2 endonuclease family. EXO1 subfamily.</text>
</comment>
<evidence type="ECO:0000256" key="2">
    <source>
        <dbReference type="ARBA" id="ARBA00004123"/>
    </source>
</evidence>
<feature type="compositionally biased region" description="Polar residues" evidence="15">
    <location>
        <begin position="647"/>
        <end position="658"/>
    </location>
</feature>
<dbReference type="InterPro" id="IPR019734">
    <property type="entry name" value="TPR_rpt"/>
</dbReference>
<evidence type="ECO:0000256" key="9">
    <source>
        <dbReference type="ARBA" id="ARBA00022842"/>
    </source>
</evidence>
<evidence type="ECO:0000256" key="14">
    <source>
        <dbReference type="PROSITE-ProRule" id="PRU00339"/>
    </source>
</evidence>
<feature type="region of interest" description="Disordered" evidence="15">
    <location>
        <begin position="798"/>
        <end position="827"/>
    </location>
</feature>
<evidence type="ECO:0000256" key="15">
    <source>
        <dbReference type="SAM" id="MobiDB-lite"/>
    </source>
</evidence>
<dbReference type="GO" id="GO:0017108">
    <property type="term" value="F:5'-flap endonuclease activity"/>
    <property type="evidence" value="ECO:0007669"/>
    <property type="project" value="TreeGrafter"/>
</dbReference>